<organism evidence="3 4">
    <name type="scientific">Prunus mume</name>
    <name type="common">Japanese apricot</name>
    <name type="synonym">Armeniaca mume</name>
    <dbReference type="NCBI Taxonomy" id="102107"/>
    <lineage>
        <taxon>Eukaryota</taxon>
        <taxon>Viridiplantae</taxon>
        <taxon>Streptophyta</taxon>
        <taxon>Embryophyta</taxon>
        <taxon>Tracheophyta</taxon>
        <taxon>Spermatophyta</taxon>
        <taxon>Magnoliopsida</taxon>
        <taxon>eudicotyledons</taxon>
        <taxon>Gunneridae</taxon>
        <taxon>Pentapetalae</taxon>
        <taxon>rosids</taxon>
        <taxon>fabids</taxon>
        <taxon>Rosales</taxon>
        <taxon>Rosaceae</taxon>
        <taxon>Amygdaloideae</taxon>
        <taxon>Amygdaleae</taxon>
        <taxon>Prunus</taxon>
    </lineage>
</organism>
<dbReference type="SUPFAM" id="SSF52047">
    <property type="entry name" value="RNI-like"/>
    <property type="match status" value="1"/>
</dbReference>
<dbReference type="SUPFAM" id="SSF81383">
    <property type="entry name" value="F-box domain"/>
    <property type="match status" value="1"/>
</dbReference>
<evidence type="ECO:0000259" key="2">
    <source>
        <dbReference type="PROSITE" id="PS50181"/>
    </source>
</evidence>
<dbReference type="PANTHER" id="PTHR34145:SF68">
    <property type="entry name" value="FBD DOMAIN-CONTAINING PROTEIN"/>
    <property type="match status" value="1"/>
</dbReference>
<keyword evidence="3" id="KW-1185">Reference proteome</keyword>
<feature type="domain" description="F-box" evidence="2">
    <location>
        <begin position="90"/>
        <end position="137"/>
    </location>
</feature>
<accession>A0ABM0PKB2</accession>
<evidence type="ECO:0000313" key="5">
    <source>
        <dbReference type="RefSeq" id="XP_008245985.2"/>
    </source>
</evidence>
<feature type="non-terminal residue" evidence="4">
    <location>
        <position position="1"/>
    </location>
</feature>
<name>A0ABM0PKB2_PRUMU</name>
<dbReference type="InterPro" id="IPR055357">
    <property type="entry name" value="LRR_At1g61320_AtMIF1"/>
</dbReference>
<dbReference type="PANTHER" id="PTHR34145">
    <property type="entry name" value="OS02G0105600 PROTEIN"/>
    <property type="match status" value="1"/>
</dbReference>
<sequence length="543" mass="62767">RRLSTVRPKSNTYLFPKSLTRLPLSDSLARCSNELEDPFQVKISKRKKPLSDSMKKRVRRPTSQFAQEQGGYNLRDRKKNKHECNNNLGLDRISSLPNEVLVSILSLLSLKEAQATSVLSRRWQHLWRHVLASTRTLDFDAEKTLCRLSNLRAGARDLLICRYVDWVNNVVEHHRGPMVETFRICFDLDPKFSSSLDKWIQFAMEKGVQMLELDLLSYGVFPRKFFPCYIFPHELLGIKKESTLKHLCSDIPSLHRCACIGFKSLTVLNFKSVDVEEEVLEYFLSNCPVLERLLVDDSPNLRNLRVVGPSVSLKYLVIEQCSSFISIEICDTNLVSFIYVGCEINMLLRNLPHLVEVCDFSYKSIGDAFTQLSCCLSQLEILKLNGLLFQERNHVFPVLANLKQLELKFQANDCFILLQLASFIKASPYLHRLVLELYPLCERRETRFKKASKCSHEYLRVVEIGGYDGRASDFEIVKYLIENAVQLEKIVIDPADPIEPHYCFPKHRIKKTIEEVEREENARNLARQQLIEKVPSTVEFVCL</sequence>
<dbReference type="PROSITE" id="PS50181">
    <property type="entry name" value="FBOX"/>
    <property type="match status" value="1"/>
</dbReference>
<reference evidence="3" key="2">
    <citation type="journal article" date="2012" name="Nat. Commun.">
        <title>The genome of Prunus mume.</title>
        <authorList>
            <person name="Zhang Q."/>
            <person name="Chen W."/>
            <person name="Sun L."/>
            <person name="Zhao F."/>
            <person name="Huang B."/>
            <person name="Yang W."/>
            <person name="Tao Y."/>
            <person name="Wang J."/>
            <person name="Yuan Z."/>
            <person name="Fan G."/>
            <person name="Xing Z."/>
            <person name="Han C."/>
            <person name="Pan H."/>
            <person name="Zhong X."/>
            <person name="Shi W."/>
            <person name="Liang X."/>
            <person name="Du D."/>
            <person name="Sun F."/>
            <person name="Xu Z."/>
            <person name="Hao R."/>
            <person name="Lv T."/>
            <person name="Lv Y."/>
            <person name="Zheng Z."/>
            <person name="Sun M."/>
            <person name="Luo L."/>
            <person name="Cai M."/>
            <person name="Gao Y."/>
            <person name="Wang J."/>
            <person name="Yin Y."/>
            <person name="Xu X."/>
            <person name="Cheng T."/>
            <person name="Wang J."/>
        </authorList>
    </citation>
    <scope>NUCLEOTIDE SEQUENCE [LARGE SCALE GENOMIC DNA]</scope>
</reference>
<dbReference type="Gene3D" id="3.80.10.10">
    <property type="entry name" value="Ribonuclease Inhibitor"/>
    <property type="match status" value="1"/>
</dbReference>
<dbReference type="InterPro" id="IPR053772">
    <property type="entry name" value="At1g61320/At1g61330-like"/>
</dbReference>
<dbReference type="InterPro" id="IPR001810">
    <property type="entry name" value="F-box_dom"/>
</dbReference>
<dbReference type="RefSeq" id="XP_008240840.2">
    <property type="nucleotide sequence ID" value="XM_008242618.2"/>
</dbReference>
<protein>
    <submittedName>
        <fullName evidence="4 5">F-box/LRR-repeat protein At3g26922-like</fullName>
    </submittedName>
</protein>
<dbReference type="Proteomes" id="UP000694861">
    <property type="component" value="Linkage group LG8"/>
</dbReference>
<evidence type="ECO:0000256" key="1">
    <source>
        <dbReference type="SAM" id="MobiDB-lite"/>
    </source>
</evidence>
<dbReference type="InterPro" id="IPR036047">
    <property type="entry name" value="F-box-like_dom_sf"/>
</dbReference>
<reference evidence="4 5" key="3">
    <citation type="submission" date="2025-05" db="UniProtKB">
        <authorList>
            <consortium name="RefSeq"/>
        </authorList>
    </citation>
    <scope>IDENTIFICATION</scope>
</reference>
<proteinExistence type="predicted"/>
<dbReference type="Pfam" id="PF23622">
    <property type="entry name" value="LRR_At1g61320_AtMIF1"/>
    <property type="match status" value="1"/>
</dbReference>
<reference evidence="3" key="1">
    <citation type="journal article" date="1997" name="Nucleic Acids Res.">
        <title>tRNAscan-SE: a program for improved detection of transfer RNA genes in genomic sequence.</title>
        <authorList>
            <person name="Lowe T.M."/>
            <person name="Eddy S.R."/>
        </authorList>
    </citation>
    <scope>NUCLEOTIDE SEQUENCE [LARGE SCALE GENOMIC DNA]</scope>
</reference>
<evidence type="ECO:0000313" key="4">
    <source>
        <dbReference type="RefSeq" id="XP_008240840.2"/>
    </source>
</evidence>
<feature type="region of interest" description="Disordered" evidence="1">
    <location>
        <begin position="46"/>
        <end position="68"/>
    </location>
</feature>
<dbReference type="Pfam" id="PF00646">
    <property type="entry name" value="F-box"/>
    <property type="match status" value="1"/>
</dbReference>
<evidence type="ECO:0000313" key="3">
    <source>
        <dbReference type="Proteomes" id="UP000694861"/>
    </source>
</evidence>
<dbReference type="GeneID" id="103339341"/>
<dbReference type="Gene3D" id="1.20.1280.50">
    <property type="match status" value="1"/>
</dbReference>
<dbReference type="RefSeq" id="XP_008245985.2">
    <property type="nucleotide sequence ID" value="XM_008247763.2"/>
</dbReference>
<dbReference type="GeneID" id="103344136"/>
<gene>
    <name evidence="4" type="primary">LOC103339341</name>
    <name evidence="5" type="synonym">LOC103344136</name>
</gene>
<dbReference type="InterPro" id="IPR032675">
    <property type="entry name" value="LRR_dom_sf"/>
</dbReference>